<name>A0ACC0W269_9STRA</name>
<organism evidence="1 2">
    <name type="scientific">Peronosclerospora sorghi</name>
    <dbReference type="NCBI Taxonomy" id="230839"/>
    <lineage>
        <taxon>Eukaryota</taxon>
        <taxon>Sar</taxon>
        <taxon>Stramenopiles</taxon>
        <taxon>Oomycota</taxon>
        <taxon>Peronosporomycetes</taxon>
        <taxon>Peronosporales</taxon>
        <taxon>Peronosporaceae</taxon>
        <taxon>Peronosclerospora</taxon>
    </lineage>
</organism>
<evidence type="ECO:0000313" key="1">
    <source>
        <dbReference type="EMBL" id="KAI9912275.1"/>
    </source>
</evidence>
<gene>
    <name evidence="1" type="ORF">PsorP6_008854</name>
</gene>
<evidence type="ECO:0000313" key="2">
    <source>
        <dbReference type="Proteomes" id="UP001163321"/>
    </source>
</evidence>
<dbReference type="Proteomes" id="UP001163321">
    <property type="component" value="Chromosome 5"/>
</dbReference>
<proteinExistence type="predicted"/>
<dbReference type="EMBL" id="CM047584">
    <property type="protein sequence ID" value="KAI9912275.1"/>
    <property type="molecule type" value="Genomic_DNA"/>
</dbReference>
<accession>A0ACC0W269</accession>
<keyword evidence="2" id="KW-1185">Reference proteome</keyword>
<comment type="caution">
    <text evidence="1">The sequence shown here is derived from an EMBL/GenBank/DDBJ whole genome shotgun (WGS) entry which is preliminary data.</text>
</comment>
<sequence>MDTIPGRLIDRMEVLRLPVYDSPEKMTIAKEYLIPKACEKTGLQTVQATHESFGLTKDAILVLIKQYCRENGVRNLEKHVEKVFRKMALETVESQEAGETTCSRSESAQDVDDQDRFQITPDKLSKYVGKPIFTSYAALPSFPGVVMGLAWTALGGSALYIETTSVRTKNDRPGLIATGQMGSVIEESTKLAYTFARTKFHALDPANSFFQ</sequence>
<reference evidence="1 2" key="1">
    <citation type="journal article" date="2022" name="bioRxiv">
        <title>The genome of the oomycete Peronosclerospora sorghi, a cosmopolitan pathogen of maize and sorghum, is inflated with dispersed pseudogenes.</title>
        <authorList>
            <person name="Fletcher K."/>
            <person name="Martin F."/>
            <person name="Isakeit T."/>
            <person name="Cavanaugh K."/>
            <person name="Magill C."/>
            <person name="Michelmore R."/>
        </authorList>
    </citation>
    <scope>NUCLEOTIDE SEQUENCE [LARGE SCALE GENOMIC DNA]</scope>
    <source>
        <strain evidence="1">P6</strain>
    </source>
</reference>
<protein>
    <submittedName>
        <fullName evidence="1">Uncharacterized protein</fullName>
    </submittedName>
</protein>